<evidence type="ECO:0000256" key="2">
    <source>
        <dbReference type="ARBA" id="ARBA00022670"/>
    </source>
</evidence>
<dbReference type="Pfam" id="PF05922">
    <property type="entry name" value="Inhibitor_I9"/>
    <property type="match status" value="1"/>
</dbReference>
<dbReference type="SUPFAM" id="SSF54897">
    <property type="entry name" value="Protease propeptides/inhibitors"/>
    <property type="match status" value="1"/>
</dbReference>
<dbReference type="InterPro" id="IPR037045">
    <property type="entry name" value="S8pro/Inhibitor_I9_sf"/>
</dbReference>
<accession>A0AAN6XYZ1</accession>
<evidence type="ECO:0000259" key="9">
    <source>
        <dbReference type="Pfam" id="PF05922"/>
    </source>
</evidence>
<evidence type="ECO:0000256" key="3">
    <source>
        <dbReference type="ARBA" id="ARBA00022729"/>
    </source>
</evidence>
<evidence type="ECO:0000256" key="6">
    <source>
        <dbReference type="PROSITE-ProRule" id="PRU01240"/>
    </source>
</evidence>
<comment type="caution">
    <text evidence="10">The sequence shown here is derived from an EMBL/GenBank/DDBJ whole genome shotgun (WGS) entry which is preliminary data.</text>
</comment>
<proteinExistence type="inferred from homology"/>
<keyword evidence="4 6" id="KW-0378">Hydrolase</keyword>
<dbReference type="InterPro" id="IPR010259">
    <property type="entry name" value="S8pro/Inhibitor_I9"/>
</dbReference>
<dbReference type="InterPro" id="IPR000209">
    <property type="entry name" value="Peptidase_S8/S53_dom"/>
</dbReference>
<feature type="active site" description="Charge relay system" evidence="6">
    <location>
        <position position="338"/>
    </location>
</feature>
<dbReference type="InterPro" id="IPR036852">
    <property type="entry name" value="Peptidase_S8/S53_dom_sf"/>
</dbReference>
<organism evidence="10 11">
    <name type="scientific">Rhypophila decipiens</name>
    <dbReference type="NCBI Taxonomy" id="261697"/>
    <lineage>
        <taxon>Eukaryota</taxon>
        <taxon>Fungi</taxon>
        <taxon>Dikarya</taxon>
        <taxon>Ascomycota</taxon>
        <taxon>Pezizomycotina</taxon>
        <taxon>Sordariomycetes</taxon>
        <taxon>Sordariomycetidae</taxon>
        <taxon>Sordariales</taxon>
        <taxon>Naviculisporaceae</taxon>
        <taxon>Rhypophila</taxon>
    </lineage>
</organism>
<dbReference type="Proteomes" id="UP001301769">
    <property type="component" value="Unassembled WGS sequence"/>
</dbReference>
<dbReference type="GO" id="GO:0004252">
    <property type="term" value="F:serine-type endopeptidase activity"/>
    <property type="evidence" value="ECO:0007669"/>
    <property type="project" value="UniProtKB-UniRule"/>
</dbReference>
<feature type="chain" id="PRO_5043041717" evidence="7">
    <location>
        <begin position="19"/>
        <end position="394"/>
    </location>
</feature>
<feature type="signal peptide" evidence="7">
    <location>
        <begin position="1"/>
        <end position="18"/>
    </location>
</feature>
<dbReference type="PROSITE" id="PS00136">
    <property type="entry name" value="SUBTILASE_ASP"/>
    <property type="match status" value="1"/>
</dbReference>
<dbReference type="FunFam" id="3.40.50.200:FF:000014">
    <property type="entry name" value="Proteinase K"/>
    <property type="match status" value="1"/>
</dbReference>
<keyword evidence="5 6" id="KW-0720">Serine protease</keyword>
<dbReference type="EMBL" id="MU858213">
    <property type="protein sequence ID" value="KAK4209188.1"/>
    <property type="molecule type" value="Genomic_DNA"/>
</dbReference>
<gene>
    <name evidence="10" type="ORF">QBC37DRAFT_430724</name>
</gene>
<keyword evidence="2 6" id="KW-0645">Protease</keyword>
<evidence type="ECO:0000256" key="7">
    <source>
        <dbReference type="SAM" id="SignalP"/>
    </source>
</evidence>
<dbReference type="Pfam" id="PF00082">
    <property type="entry name" value="Peptidase_S8"/>
    <property type="match status" value="1"/>
</dbReference>
<dbReference type="CDD" id="cd04077">
    <property type="entry name" value="Peptidases_S8_PCSK9_ProteinaseK_like"/>
    <property type="match status" value="1"/>
</dbReference>
<dbReference type="PANTHER" id="PTHR43806">
    <property type="entry name" value="PEPTIDASE S8"/>
    <property type="match status" value="1"/>
</dbReference>
<dbReference type="InterPro" id="IPR034193">
    <property type="entry name" value="PCSK9_ProteinaseK-like"/>
</dbReference>
<protein>
    <submittedName>
        <fullName evidence="10">Peptidase S8/S53 domain-containing protein</fullName>
    </submittedName>
</protein>
<dbReference type="PANTHER" id="PTHR43806:SF58">
    <property type="entry name" value="ALKALINE PROTEASE 1-RELATED"/>
    <property type="match status" value="1"/>
</dbReference>
<dbReference type="PRINTS" id="PR00723">
    <property type="entry name" value="SUBTILISIN"/>
</dbReference>
<reference evidence="10" key="2">
    <citation type="submission" date="2023-05" db="EMBL/GenBank/DDBJ databases">
        <authorList>
            <consortium name="Lawrence Berkeley National Laboratory"/>
            <person name="Steindorff A."/>
            <person name="Hensen N."/>
            <person name="Bonometti L."/>
            <person name="Westerberg I."/>
            <person name="Brannstrom I.O."/>
            <person name="Guillou S."/>
            <person name="Cros-Aarteil S."/>
            <person name="Calhoun S."/>
            <person name="Haridas S."/>
            <person name="Kuo A."/>
            <person name="Mondo S."/>
            <person name="Pangilinan J."/>
            <person name="Riley R."/>
            <person name="Labutti K."/>
            <person name="Andreopoulos B."/>
            <person name="Lipzen A."/>
            <person name="Chen C."/>
            <person name="Yanf M."/>
            <person name="Daum C."/>
            <person name="Ng V."/>
            <person name="Clum A."/>
            <person name="Ohm R."/>
            <person name="Martin F."/>
            <person name="Silar P."/>
            <person name="Natvig D."/>
            <person name="Lalanne C."/>
            <person name="Gautier V."/>
            <person name="Ament-Velasquez S.L."/>
            <person name="Kruys A."/>
            <person name="Hutchinson M.I."/>
            <person name="Powell A.J."/>
            <person name="Barry K."/>
            <person name="Miller A.N."/>
            <person name="Grigoriev I.V."/>
            <person name="Debuchy R."/>
            <person name="Gladieux P."/>
            <person name="Thoren M.H."/>
            <person name="Johannesson H."/>
        </authorList>
    </citation>
    <scope>NUCLEOTIDE SEQUENCE</scope>
    <source>
        <strain evidence="10">PSN293</strain>
    </source>
</reference>
<evidence type="ECO:0000256" key="1">
    <source>
        <dbReference type="ARBA" id="ARBA00011073"/>
    </source>
</evidence>
<evidence type="ECO:0000313" key="10">
    <source>
        <dbReference type="EMBL" id="KAK4209188.1"/>
    </source>
</evidence>
<keyword evidence="3 7" id="KW-0732">Signal</keyword>
<dbReference type="AlphaFoldDB" id="A0AAN6XYZ1"/>
<feature type="active site" description="Charge relay system" evidence="6">
    <location>
        <position position="151"/>
    </location>
</feature>
<dbReference type="GO" id="GO:0006508">
    <property type="term" value="P:proteolysis"/>
    <property type="evidence" value="ECO:0007669"/>
    <property type="project" value="UniProtKB-KW"/>
</dbReference>
<evidence type="ECO:0000313" key="11">
    <source>
        <dbReference type="Proteomes" id="UP001301769"/>
    </source>
</evidence>
<comment type="similarity">
    <text evidence="1 6">Belongs to the peptidase S8 family.</text>
</comment>
<dbReference type="InterPro" id="IPR015500">
    <property type="entry name" value="Peptidase_S8_subtilisin-rel"/>
</dbReference>
<reference evidence="10" key="1">
    <citation type="journal article" date="2023" name="Mol. Phylogenet. Evol.">
        <title>Genome-scale phylogeny and comparative genomics of the fungal order Sordariales.</title>
        <authorList>
            <person name="Hensen N."/>
            <person name="Bonometti L."/>
            <person name="Westerberg I."/>
            <person name="Brannstrom I.O."/>
            <person name="Guillou S."/>
            <person name="Cros-Aarteil S."/>
            <person name="Calhoun S."/>
            <person name="Haridas S."/>
            <person name="Kuo A."/>
            <person name="Mondo S."/>
            <person name="Pangilinan J."/>
            <person name="Riley R."/>
            <person name="LaButti K."/>
            <person name="Andreopoulos B."/>
            <person name="Lipzen A."/>
            <person name="Chen C."/>
            <person name="Yan M."/>
            <person name="Daum C."/>
            <person name="Ng V."/>
            <person name="Clum A."/>
            <person name="Steindorff A."/>
            <person name="Ohm R.A."/>
            <person name="Martin F."/>
            <person name="Silar P."/>
            <person name="Natvig D.O."/>
            <person name="Lalanne C."/>
            <person name="Gautier V."/>
            <person name="Ament-Velasquez S.L."/>
            <person name="Kruys A."/>
            <person name="Hutchinson M.I."/>
            <person name="Powell A.J."/>
            <person name="Barry K."/>
            <person name="Miller A.N."/>
            <person name="Grigoriev I.V."/>
            <person name="Debuchy R."/>
            <person name="Gladieux P."/>
            <person name="Hiltunen Thoren M."/>
            <person name="Johannesson H."/>
        </authorList>
    </citation>
    <scope>NUCLEOTIDE SEQUENCE</scope>
    <source>
        <strain evidence="10">PSN293</strain>
    </source>
</reference>
<feature type="domain" description="Peptidase S8/S53" evidence="8">
    <location>
        <begin position="142"/>
        <end position="363"/>
    </location>
</feature>
<evidence type="ECO:0000259" key="8">
    <source>
        <dbReference type="Pfam" id="PF00082"/>
    </source>
</evidence>
<evidence type="ECO:0000256" key="5">
    <source>
        <dbReference type="ARBA" id="ARBA00022825"/>
    </source>
</evidence>
<dbReference type="Gene3D" id="3.30.70.80">
    <property type="entry name" value="Peptidase S8 propeptide/proteinase inhibitor I9"/>
    <property type="match status" value="1"/>
</dbReference>
<evidence type="ECO:0000256" key="4">
    <source>
        <dbReference type="ARBA" id="ARBA00022801"/>
    </source>
</evidence>
<name>A0AAN6XYZ1_9PEZI</name>
<dbReference type="PROSITE" id="PS51892">
    <property type="entry name" value="SUBTILASE"/>
    <property type="match status" value="1"/>
</dbReference>
<sequence>MHISITALLTLLPLATWATPSPGTLNQPPAPLIQARSPGTAIPGKYIVKLKDGSTDAALNKAIGGRKAGHIYRGPGFKGFAGALDSVSLEAIRRLPEVDFVEEDATFNALAIVNQTGAPWNLARLSSRTRGSTVYRYDSSAGSGTCVYILDTGINTSHPQFGGRAIWGVNYADTVNTDGNGHGTAMAGVIGATVLGVAKLTKLIAVKVLSASGSGSTSGIIQGMNWVKTDSVVPGRCPNGTVANMSLGGGFSTALNTAAAALVSSGVFLAVAAGGDNANVAGYSPASAPSACTVGASTISDSVASSSNYGPLLDIYAPGQNILTTWPGGGTNTLSGTSLASAHVAGLGAYLLRVNSSLTEQGLCDYMKVISTKNVLTGVPTGTNNFLAYNGWDL</sequence>
<dbReference type="Gene3D" id="3.40.50.200">
    <property type="entry name" value="Peptidase S8/S53 domain"/>
    <property type="match status" value="1"/>
</dbReference>
<keyword evidence="11" id="KW-1185">Reference proteome</keyword>
<feature type="active site" description="Charge relay system" evidence="6">
    <location>
        <position position="182"/>
    </location>
</feature>
<dbReference type="GO" id="GO:0005576">
    <property type="term" value="C:extracellular region"/>
    <property type="evidence" value="ECO:0007669"/>
    <property type="project" value="UniProtKB-ARBA"/>
</dbReference>
<dbReference type="InterPro" id="IPR023827">
    <property type="entry name" value="Peptidase_S8_Asp-AS"/>
</dbReference>
<feature type="domain" description="Inhibitor I9" evidence="9">
    <location>
        <begin position="66"/>
        <end position="106"/>
    </location>
</feature>
<dbReference type="SUPFAM" id="SSF52743">
    <property type="entry name" value="Subtilisin-like"/>
    <property type="match status" value="1"/>
</dbReference>
<dbReference type="InterPro" id="IPR050131">
    <property type="entry name" value="Peptidase_S8_subtilisin-like"/>
</dbReference>